<keyword evidence="4 13" id="KW-0963">Cytoplasm</keyword>
<dbReference type="InterPro" id="IPR042118">
    <property type="entry name" value="QueA_dom1"/>
</dbReference>
<keyword evidence="6 13" id="KW-0949">S-adenosyl-L-methionine</keyword>
<evidence type="ECO:0000256" key="3">
    <source>
        <dbReference type="ARBA" id="ARBA00011245"/>
    </source>
</evidence>
<comment type="catalytic activity">
    <reaction evidence="8 13">
        <text>7-aminomethyl-7-carbaguanosine(34) in tRNA + S-adenosyl-L-methionine = epoxyqueuosine(34) in tRNA + adenine + L-methionine + 2 H(+)</text>
        <dbReference type="Rhea" id="RHEA:32155"/>
        <dbReference type="Rhea" id="RHEA-COMP:10342"/>
        <dbReference type="Rhea" id="RHEA-COMP:18582"/>
        <dbReference type="ChEBI" id="CHEBI:15378"/>
        <dbReference type="ChEBI" id="CHEBI:16708"/>
        <dbReference type="ChEBI" id="CHEBI:57844"/>
        <dbReference type="ChEBI" id="CHEBI:59789"/>
        <dbReference type="ChEBI" id="CHEBI:82833"/>
        <dbReference type="ChEBI" id="CHEBI:194443"/>
        <dbReference type="EC" id="2.4.99.17"/>
    </reaction>
</comment>
<evidence type="ECO:0000256" key="1">
    <source>
        <dbReference type="ARBA" id="ARBA00004496"/>
    </source>
</evidence>
<keyword evidence="7 13" id="KW-0671">Queuosine biosynthesis</keyword>
<gene>
    <name evidence="13" type="primary">queA</name>
</gene>
<comment type="function">
    <text evidence="13">Transfers and isomerizes the ribose moiety from AdoMet to the 7-aminomethyl group of 7-deazaguanine (preQ1-tRNA) to give epoxyqueuosine (oQ-tRNA).</text>
</comment>
<dbReference type="GO" id="GO:0008616">
    <property type="term" value="P:tRNA queuosine(34) biosynthetic process"/>
    <property type="evidence" value="ECO:0007669"/>
    <property type="project" value="UniProtKB-UniRule"/>
</dbReference>
<comment type="similarity">
    <text evidence="9 13">Belongs to the QueA family.</text>
</comment>
<dbReference type="PANTHER" id="PTHR30307:SF0">
    <property type="entry name" value="S-ADENOSYLMETHIONINE:TRNA RIBOSYLTRANSFERASE-ISOMERASE"/>
    <property type="match status" value="1"/>
</dbReference>
<evidence type="ECO:0000256" key="6">
    <source>
        <dbReference type="ARBA" id="ARBA00022691"/>
    </source>
</evidence>
<dbReference type="PANTHER" id="PTHR30307">
    <property type="entry name" value="S-ADENOSYLMETHIONINE:TRNA RIBOSYLTRANSFERASE-ISOMERASE"/>
    <property type="match status" value="1"/>
</dbReference>
<dbReference type="UniPathway" id="UPA00392"/>
<evidence type="ECO:0000256" key="11">
    <source>
        <dbReference type="ARBA" id="ARBA00069325"/>
    </source>
</evidence>
<dbReference type="Pfam" id="PF02547">
    <property type="entry name" value="Queuosine_synth"/>
    <property type="match status" value="1"/>
</dbReference>
<dbReference type="InterPro" id="IPR003699">
    <property type="entry name" value="QueA"/>
</dbReference>
<evidence type="ECO:0000256" key="13">
    <source>
        <dbReference type="HAMAP-Rule" id="MF_00113"/>
    </source>
</evidence>
<proteinExistence type="inferred from homology"/>
<dbReference type="GO" id="GO:0005737">
    <property type="term" value="C:cytoplasm"/>
    <property type="evidence" value="ECO:0007669"/>
    <property type="project" value="UniProtKB-SubCell"/>
</dbReference>
<dbReference type="AlphaFoldDB" id="A0A126SXW4"/>
<dbReference type="Gene3D" id="3.40.1780.10">
    <property type="entry name" value="QueA-like"/>
    <property type="match status" value="1"/>
</dbReference>
<comment type="pathway">
    <text evidence="2 13">tRNA modification; tRNA-queuosine biosynthesis.</text>
</comment>
<dbReference type="FunFam" id="3.40.1780.10:FF:000001">
    <property type="entry name" value="S-adenosylmethionine:tRNA ribosyltransferase-isomerase"/>
    <property type="match status" value="1"/>
</dbReference>
<evidence type="ECO:0000256" key="2">
    <source>
        <dbReference type="ARBA" id="ARBA00004691"/>
    </source>
</evidence>
<reference evidence="14" key="1">
    <citation type="journal article" date="2016" name="Appl. Environ. Microbiol.">
        <title>Functional Metagenomics of a Biostimulated Petroleum-Contaminated Soil Reveals an Extraordinary Diversity of Extradiol Dioxygenases.</title>
        <authorList>
            <person name="Terron-Gonzalez L."/>
            <person name="Martin-Cabello G."/>
            <person name="Ferrer M."/>
            <person name="Santero E."/>
        </authorList>
    </citation>
    <scope>NUCLEOTIDE SEQUENCE</scope>
</reference>
<keyword evidence="14" id="KW-0413">Isomerase</keyword>
<organism evidence="14">
    <name type="scientific">uncultured bacterium UPO42</name>
    <dbReference type="NCBI Taxonomy" id="1776967"/>
    <lineage>
        <taxon>Bacteria</taxon>
        <taxon>environmental samples</taxon>
    </lineage>
</organism>
<dbReference type="SUPFAM" id="SSF111337">
    <property type="entry name" value="QueA-like"/>
    <property type="match status" value="1"/>
</dbReference>
<accession>A0A126SXW4</accession>
<evidence type="ECO:0000256" key="5">
    <source>
        <dbReference type="ARBA" id="ARBA00022679"/>
    </source>
</evidence>
<protein>
    <recommendedName>
        <fullName evidence="11 13">S-adenosylmethionine:tRNA ribosyltransferase-isomerase</fullName>
        <ecNumber evidence="10 13">2.4.99.17</ecNumber>
    </recommendedName>
    <alternativeName>
        <fullName evidence="12 13">Queuosine biosynthesis protein QueA</fullName>
    </alternativeName>
</protein>
<dbReference type="HAMAP" id="MF_00113">
    <property type="entry name" value="QueA"/>
    <property type="match status" value="1"/>
</dbReference>
<evidence type="ECO:0000256" key="4">
    <source>
        <dbReference type="ARBA" id="ARBA00022490"/>
    </source>
</evidence>
<dbReference type="EMBL" id="KU144970">
    <property type="protein sequence ID" value="AMK59136.1"/>
    <property type="molecule type" value="Genomic_DNA"/>
</dbReference>
<name>A0A126SXW4_9BACT</name>
<evidence type="ECO:0000313" key="14">
    <source>
        <dbReference type="EMBL" id="AMK59136.1"/>
    </source>
</evidence>
<sequence>MVSVAASLTLAAFDYELPPALIAQAPLPQRSASRLLVVNDCLHDRHIGDLPEQLQTGDLLVLNDSRVLHARLYGRKDSGGQVEVLVERIVGENEVLAQVRASKPPRPGSRLRLEDALEVEVGERGGEFYRLRLPGEALTLIERHGRLPLPPYITRAATAPDEARYQTVYARETGSVAAPTAGLHFDEALFDRLRARGVDLAHVTLHVGAGTFQPVRTDNLAAHRMHTERYTIPSATVAAIAQTRARGGRVVAVGTTTLRALEAAADDAGNVKVGAGETALFITPGFAFRVVDRLLTNFHLPRSTLLMLVSAFAGVEEIRAAYRHAIAERYRFFSYGDAMLLTRQDNA</sequence>
<dbReference type="EC" id="2.4.99.17" evidence="10 13"/>
<evidence type="ECO:0000256" key="7">
    <source>
        <dbReference type="ARBA" id="ARBA00022785"/>
    </source>
</evidence>
<dbReference type="NCBIfam" id="TIGR00113">
    <property type="entry name" value="queA"/>
    <property type="match status" value="1"/>
</dbReference>
<evidence type="ECO:0000256" key="8">
    <source>
        <dbReference type="ARBA" id="ARBA00052751"/>
    </source>
</evidence>
<dbReference type="GO" id="GO:0051075">
    <property type="term" value="F:S-adenosylmethionine:tRNA ribosyltransferase-isomerase activity"/>
    <property type="evidence" value="ECO:0007669"/>
    <property type="project" value="UniProtKB-EC"/>
</dbReference>
<dbReference type="InterPro" id="IPR036100">
    <property type="entry name" value="QueA_sf"/>
</dbReference>
<evidence type="ECO:0000256" key="9">
    <source>
        <dbReference type="ARBA" id="ARBA00061210"/>
    </source>
</evidence>
<evidence type="ECO:0000256" key="12">
    <source>
        <dbReference type="ARBA" id="ARBA00076160"/>
    </source>
</evidence>
<dbReference type="InterPro" id="IPR042119">
    <property type="entry name" value="QueA_dom2"/>
</dbReference>
<comment type="subcellular location">
    <subcellularLocation>
        <location evidence="1 13">Cytoplasm</location>
    </subcellularLocation>
</comment>
<evidence type="ECO:0000256" key="10">
    <source>
        <dbReference type="ARBA" id="ARBA00066503"/>
    </source>
</evidence>
<dbReference type="NCBIfam" id="NF001140">
    <property type="entry name" value="PRK00147.1"/>
    <property type="match status" value="1"/>
</dbReference>
<comment type="subunit">
    <text evidence="3 13">Monomer.</text>
</comment>
<keyword evidence="5 13" id="KW-0808">Transferase</keyword>
<dbReference type="Gene3D" id="2.40.10.240">
    <property type="entry name" value="QueA-like"/>
    <property type="match status" value="1"/>
</dbReference>